<dbReference type="Gene3D" id="3.40.50.1000">
    <property type="entry name" value="HAD superfamily/HAD-like"/>
    <property type="match status" value="1"/>
</dbReference>
<keyword evidence="2" id="KW-1185">Reference proteome</keyword>
<organism evidence="1 2">
    <name type="scientific">Amnibacterium kyonggiense</name>
    <dbReference type="NCBI Taxonomy" id="595671"/>
    <lineage>
        <taxon>Bacteria</taxon>
        <taxon>Bacillati</taxon>
        <taxon>Actinomycetota</taxon>
        <taxon>Actinomycetes</taxon>
        <taxon>Micrococcales</taxon>
        <taxon>Microbacteriaceae</taxon>
        <taxon>Amnibacterium</taxon>
    </lineage>
</organism>
<dbReference type="PANTHER" id="PTHR43611:SF3">
    <property type="entry name" value="FLAVIN MONONUCLEOTIDE HYDROLASE 1, CHLOROPLATIC"/>
    <property type="match status" value="1"/>
</dbReference>
<dbReference type="NCBIfam" id="TIGR01509">
    <property type="entry name" value="HAD-SF-IA-v3"/>
    <property type="match status" value="1"/>
</dbReference>
<comment type="caution">
    <text evidence="1">The sequence shown here is derived from an EMBL/GenBank/DDBJ whole genome shotgun (WGS) entry which is preliminary data.</text>
</comment>
<accession>A0A4R7FHR1</accession>
<dbReference type="AlphaFoldDB" id="A0A4R7FHR1"/>
<dbReference type="InterPro" id="IPR023214">
    <property type="entry name" value="HAD_sf"/>
</dbReference>
<dbReference type="GO" id="GO:0016787">
    <property type="term" value="F:hydrolase activity"/>
    <property type="evidence" value="ECO:0007669"/>
    <property type="project" value="UniProtKB-KW"/>
</dbReference>
<sequence>MPPPIDTVLGVSISLPGRAVVFDYGEVISFTPSPEDRARLVAASGGPAEAFWAAYDADRDALDQGLLPTTDYWIGIGAALGFDWDIPQAQLMWSLDFRGWTTADPEVVRVITDLDAGDTRLALLSNAARDYGTPFRHSPIGELFEHVFVSGELLLLKPDPAIYRHAADVLGLRPEDLVFIDNREKNVRGAESIGITGHVYTDPASLRAFLESLA</sequence>
<dbReference type="InterPro" id="IPR006439">
    <property type="entry name" value="HAD-SF_hydro_IA"/>
</dbReference>
<dbReference type="CDD" id="cd02603">
    <property type="entry name" value="HAD_sEH-N_like"/>
    <property type="match status" value="1"/>
</dbReference>
<dbReference type="InterPro" id="IPR036412">
    <property type="entry name" value="HAD-like_sf"/>
</dbReference>
<dbReference type="Pfam" id="PF00702">
    <property type="entry name" value="Hydrolase"/>
    <property type="match status" value="1"/>
</dbReference>
<evidence type="ECO:0000313" key="2">
    <source>
        <dbReference type="Proteomes" id="UP000295344"/>
    </source>
</evidence>
<name>A0A4R7FHR1_9MICO</name>
<gene>
    <name evidence="1" type="ORF">CLV52_2983</name>
</gene>
<dbReference type="PRINTS" id="PR00413">
    <property type="entry name" value="HADHALOGNASE"/>
</dbReference>
<keyword evidence="1" id="KW-0378">Hydrolase</keyword>
<proteinExistence type="predicted"/>
<protein>
    <submittedName>
        <fullName evidence="1">Putative hydrolase of the HAD superfamily</fullName>
    </submittedName>
</protein>
<dbReference type="PANTHER" id="PTHR43611">
    <property type="entry name" value="ALPHA-D-GLUCOSE 1-PHOSPHATE PHOSPHATASE"/>
    <property type="match status" value="1"/>
</dbReference>
<dbReference type="Proteomes" id="UP000295344">
    <property type="component" value="Unassembled WGS sequence"/>
</dbReference>
<reference evidence="1 2" key="1">
    <citation type="submission" date="2019-03" db="EMBL/GenBank/DDBJ databases">
        <title>Genomic Encyclopedia of Archaeal and Bacterial Type Strains, Phase II (KMG-II): from individual species to whole genera.</title>
        <authorList>
            <person name="Goeker M."/>
        </authorList>
    </citation>
    <scope>NUCLEOTIDE SEQUENCE [LARGE SCALE GENOMIC DNA]</scope>
    <source>
        <strain evidence="1 2">DSM 24782</strain>
    </source>
</reference>
<evidence type="ECO:0000313" key="1">
    <source>
        <dbReference type="EMBL" id="TDS75874.1"/>
    </source>
</evidence>
<dbReference type="EMBL" id="SOAM01000003">
    <property type="protein sequence ID" value="TDS75874.1"/>
    <property type="molecule type" value="Genomic_DNA"/>
</dbReference>
<dbReference type="SUPFAM" id="SSF56784">
    <property type="entry name" value="HAD-like"/>
    <property type="match status" value="1"/>
</dbReference>